<evidence type="ECO:0000259" key="10">
    <source>
        <dbReference type="Pfam" id="PF03553"/>
    </source>
</evidence>
<sequence>MTKEIKSTKTTTILIVTLLGIVLGIVYAGAAHYGLILGIFLTLGVGYQAGYPLGTMGKMMETGIKKAFIVLFIMSLIGILSALWMYSGTIPAMMLLGFKYLTKMNFLLAVFLITGGISLVLGTSIGTITTVGIPLLEIGKTLGLPLPMVVGAIISGAYIGDRTSPMSSSANLIAAVTESKLMGMLKEMLKTMAPVLVICISAYYIMGSGYGAQATVDLRVEEIKTLMNSHFIIEWYSLIPPAMILLLAVIKVPILYCMIAGVISSIGLITFTQLTSLGKLYQVMIKGYYPENPQIMELLSGGGLLSMKNVIIIIVASTALNGLMESMGMLQPLMDRYLKGIKNTGHLIYKTTLLSLLMVVATCNQSLAIIIPSRFLKDEYNRRRISTKKLGRTIADSGVVTVSLVPWNVNAIAITSILGVSTIKYFPYALLCFLLPISTVLWGYWESRKEKQDYNYQKHKKSQAGI</sequence>
<evidence type="ECO:0000256" key="2">
    <source>
        <dbReference type="ARBA" id="ARBA00022448"/>
    </source>
</evidence>
<comment type="subcellular location">
    <subcellularLocation>
        <location evidence="1">Cell membrane</location>
        <topology evidence="1">Multi-pass membrane protein</topology>
    </subcellularLocation>
</comment>
<evidence type="ECO:0000313" key="12">
    <source>
        <dbReference type="Proteomes" id="UP001314796"/>
    </source>
</evidence>
<feature type="transmembrane region" description="Helical" evidence="9">
    <location>
        <begin position="353"/>
        <end position="376"/>
    </location>
</feature>
<keyword evidence="3" id="KW-0050">Antiport</keyword>
<keyword evidence="6 9" id="KW-1133">Transmembrane helix</keyword>
<comment type="similarity">
    <text evidence="8">Belongs to the NhaC Na(+)/H(+) (TC 2.A.35) antiporter family.</text>
</comment>
<feature type="transmembrane region" description="Helical" evidence="9">
    <location>
        <begin position="67"/>
        <end position="86"/>
    </location>
</feature>
<feature type="transmembrane region" description="Helical" evidence="9">
    <location>
        <begin position="36"/>
        <end position="55"/>
    </location>
</feature>
<evidence type="ECO:0000256" key="3">
    <source>
        <dbReference type="ARBA" id="ARBA00022449"/>
    </source>
</evidence>
<evidence type="ECO:0000313" key="11">
    <source>
        <dbReference type="EMBL" id="MBM7615657.1"/>
    </source>
</evidence>
<dbReference type="EMBL" id="JAFBEE010000015">
    <property type="protein sequence ID" value="MBM7615657.1"/>
    <property type="molecule type" value="Genomic_DNA"/>
</dbReference>
<dbReference type="InterPro" id="IPR052180">
    <property type="entry name" value="NhaC_Na-H+_Antiporter"/>
</dbReference>
<feature type="domain" description="Na+/H+ antiporter NhaC-like C-terminal" evidence="10">
    <location>
        <begin position="156"/>
        <end position="445"/>
    </location>
</feature>
<organism evidence="11 12">
    <name type="scientific">Alkaliphilus hydrothermalis</name>
    <dbReference type="NCBI Taxonomy" id="1482730"/>
    <lineage>
        <taxon>Bacteria</taxon>
        <taxon>Bacillati</taxon>
        <taxon>Bacillota</taxon>
        <taxon>Clostridia</taxon>
        <taxon>Peptostreptococcales</taxon>
        <taxon>Natronincolaceae</taxon>
        <taxon>Alkaliphilus</taxon>
    </lineage>
</organism>
<evidence type="ECO:0000256" key="4">
    <source>
        <dbReference type="ARBA" id="ARBA00022475"/>
    </source>
</evidence>
<protein>
    <submittedName>
        <fullName evidence="11">NhaC family Na+:H+ antiporter</fullName>
    </submittedName>
</protein>
<feature type="transmembrane region" description="Helical" evidence="9">
    <location>
        <begin position="141"/>
        <end position="159"/>
    </location>
</feature>
<feature type="transmembrane region" description="Helical" evidence="9">
    <location>
        <begin position="258"/>
        <end position="277"/>
    </location>
</feature>
<name>A0ABS2NS10_9FIRM</name>
<comment type="caution">
    <text evidence="11">The sequence shown here is derived from an EMBL/GenBank/DDBJ whole genome shotgun (WGS) entry which is preliminary data.</text>
</comment>
<dbReference type="Pfam" id="PF03553">
    <property type="entry name" value="Na_H_antiporter"/>
    <property type="match status" value="1"/>
</dbReference>
<accession>A0ABS2NS10</accession>
<feature type="transmembrane region" description="Helical" evidence="9">
    <location>
        <begin position="191"/>
        <end position="212"/>
    </location>
</feature>
<keyword evidence="12" id="KW-1185">Reference proteome</keyword>
<feature type="transmembrane region" description="Helical" evidence="9">
    <location>
        <begin position="298"/>
        <end position="320"/>
    </location>
</feature>
<evidence type="ECO:0000256" key="6">
    <source>
        <dbReference type="ARBA" id="ARBA00022989"/>
    </source>
</evidence>
<evidence type="ECO:0000256" key="7">
    <source>
        <dbReference type="ARBA" id="ARBA00023136"/>
    </source>
</evidence>
<dbReference type="PANTHER" id="PTHR33451">
    <property type="entry name" value="MALATE-2H(+)/NA(+)-LACTATE ANTIPORTER"/>
    <property type="match status" value="1"/>
</dbReference>
<dbReference type="PANTHER" id="PTHR33451:SF3">
    <property type="entry name" value="MALATE-2H(+)_NA(+)-LACTATE ANTIPORTER"/>
    <property type="match status" value="1"/>
</dbReference>
<keyword evidence="7 9" id="KW-0472">Membrane</keyword>
<feature type="transmembrane region" description="Helical" evidence="9">
    <location>
        <begin position="12"/>
        <end position="30"/>
    </location>
</feature>
<reference evidence="11 12" key="1">
    <citation type="submission" date="2021-01" db="EMBL/GenBank/DDBJ databases">
        <title>Genomic Encyclopedia of Type Strains, Phase IV (KMG-IV): sequencing the most valuable type-strain genomes for metagenomic binning, comparative biology and taxonomic classification.</title>
        <authorList>
            <person name="Goeker M."/>
        </authorList>
    </citation>
    <scope>NUCLEOTIDE SEQUENCE [LARGE SCALE GENOMIC DNA]</scope>
    <source>
        <strain evidence="11 12">DSM 25890</strain>
    </source>
</reference>
<dbReference type="InterPro" id="IPR018461">
    <property type="entry name" value="Na/H_Antiport_NhaC-like_C"/>
</dbReference>
<evidence type="ECO:0000256" key="1">
    <source>
        <dbReference type="ARBA" id="ARBA00004651"/>
    </source>
</evidence>
<feature type="transmembrane region" description="Helical" evidence="9">
    <location>
        <begin position="425"/>
        <end position="445"/>
    </location>
</feature>
<keyword evidence="4" id="KW-1003">Cell membrane</keyword>
<dbReference type="Proteomes" id="UP001314796">
    <property type="component" value="Unassembled WGS sequence"/>
</dbReference>
<evidence type="ECO:0000256" key="8">
    <source>
        <dbReference type="ARBA" id="ARBA00038435"/>
    </source>
</evidence>
<keyword evidence="5 9" id="KW-0812">Transmembrane</keyword>
<feature type="transmembrane region" description="Helical" evidence="9">
    <location>
        <begin position="233"/>
        <end position="252"/>
    </location>
</feature>
<gene>
    <name evidence="11" type="ORF">JOC73_002230</name>
</gene>
<dbReference type="RefSeq" id="WP_204403098.1">
    <property type="nucleotide sequence ID" value="NZ_JAFBEE010000015.1"/>
</dbReference>
<evidence type="ECO:0000256" key="5">
    <source>
        <dbReference type="ARBA" id="ARBA00022692"/>
    </source>
</evidence>
<feature type="transmembrane region" description="Helical" evidence="9">
    <location>
        <begin position="397"/>
        <end position="419"/>
    </location>
</feature>
<proteinExistence type="inferred from homology"/>
<feature type="transmembrane region" description="Helical" evidence="9">
    <location>
        <begin position="106"/>
        <end position="129"/>
    </location>
</feature>
<evidence type="ECO:0000256" key="9">
    <source>
        <dbReference type="SAM" id="Phobius"/>
    </source>
</evidence>
<keyword evidence="2" id="KW-0813">Transport</keyword>